<accession>A0A9W9Q9A6</accession>
<organism evidence="1 2">
    <name type="scientific">Penicillium brevicompactum</name>
    <dbReference type="NCBI Taxonomy" id="5074"/>
    <lineage>
        <taxon>Eukaryota</taxon>
        <taxon>Fungi</taxon>
        <taxon>Dikarya</taxon>
        <taxon>Ascomycota</taxon>
        <taxon>Pezizomycotina</taxon>
        <taxon>Eurotiomycetes</taxon>
        <taxon>Eurotiomycetidae</taxon>
        <taxon>Eurotiales</taxon>
        <taxon>Aspergillaceae</taxon>
        <taxon>Penicillium</taxon>
    </lineage>
</organism>
<dbReference type="EMBL" id="JAPZBQ010000005">
    <property type="protein sequence ID" value="KAJ5328048.1"/>
    <property type="molecule type" value="Genomic_DNA"/>
</dbReference>
<comment type="caution">
    <text evidence="1">The sequence shown here is derived from an EMBL/GenBank/DDBJ whole genome shotgun (WGS) entry which is preliminary data.</text>
</comment>
<evidence type="ECO:0000313" key="1">
    <source>
        <dbReference type="EMBL" id="KAJ5328048.1"/>
    </source>
</evidence>
<sequence length="405" mass="46472">MNFELKTFNSTARCLSTLPTELAHQIIDDLRVKDVLKLLIYDHDRVSALVVSHPVCRAMFNLTSDQNIAKVQFASQLYHDIFREVHPALSADGWLRHAWLPLNIHCVNLRDRDLIMTEMRDHIHCELYLQWRKADLTRHGAPEYRDLDEQRAPPPYNKLDFEAMRERWEAIKTAKASLFGKMSTELDWAADILKSNPDILKRTLDPHQLRRSNTNHITSRMQNDAGKILRASGQKFVVCEHFKYAFFEVIPFDFALVELLGLMEKHGLVTGDQLRIDGTPSSDIDVSHPSSIRESAQALINGMAHFDVSPELNTEMRKALREMANNFATENPEGILVPRTGNTPWSGDEALVDGVDMEGPFFTPGKTMPTNKFIRPGRSRWDPHGEGERKWLEAFVNLYRYLKGL</sequence>
<proteinExistence type="predicted"/>
<dbReference type="AlphaFoldDB" id="A0A9W9Q9A6"/>
<evidence type="ECO:0000313" key="2">
    <source>
        <dbReference type="Proteomes" id="UP001147695"/>
    </source>
</evidence>
<name>A0A9W9Q9A6_PENBR</name>
<reference evidence="1" key="2">
    <citation type="journal article" date="2023" name="IMA Fungus">
        <title>Comparative genomic study of the Penicillium genus elucidates a diverse pangenome and 15 lateral gene transfer events.</title>
        <authorList>
            <person name="Petersen C."/>
            <person name="Sorensen T."/>
            <person name="Nielsen M.R."/>
            <person name="Sondergaard T.E."/>
            <person name="Sorensen J.L."/>
            <person name="Fitzpatrick D.A."/>
            <person name="Frisvad J.C."/>
            <person name="Nielsen K.L."/>
        </authorList>
    </citation>
    <scope>NUCLEOTIDE SEQUENCE</scope>
    <source>
        <strain evidence="1">IBT 35673</strain>
    </source>
</reference>
<reference evidence="1" key="1">
    <citation type="submission" date="2022-12" db="EMBL/GenBank/DDBJ databases">
        <authorList>
            <person name="Petersen C."/>
        </authorList>
    </citation>
    <scope>NUCLEOTIDE SEQUENCE</scope>
    <source>
        <strain evidence="1">IBT 35673</strain>
    </source>
</reference>
<protein>
    <submittedName>
        <fullName evidence="1">Uncharacterized protein</fullName>
    </submittedName>
</protein>
<dbReference type="Proteomes" id="UP001147695">
    <property type="component" value="Unassembled WGS sequence"/>
</dbReference>
<gene>
    <name evidence="1" type="ORF">N7452_008438</name>
</gene>